<sequence length="23" mass="2646">MTTQSTLTPVLRSQRNLFTFSNC</sequence>
<proteinExistence type="predicted"/>
<dbReference type="AlphaFoldDB" id="A0A0E9S4W5"/>
<reference evidence="1" key="2">
    <citation type="journal article" date="2015" name="Fish Shellfish Immunol.">
        <title>Early steps in the European eel (Anguilla anguilla)-Vibrio vulnificus interaction in the gills: Role of the RtxA13 toxin.</title>
        <authorList>
            <person name="Callol A."/>
            <person name="Pajuelo D."/>
            <person name="Ebbesson L."/>
            <person name="Teles M."/>
            <person name="MacKenzie S."/>
            <person name="Amaro C."/>
        </authorList>
    </citation>
    <scope>NUCLEOTIDE SEQUENCE</scope>
</reference>
<organism evidence="1">
    <name type="scientific">Anguilla anguilla</name>
    <name type="common">European freshwater eel</name>
    <name type="synonym">Muraena anguilla</name>
    <dbReference type="NCBI Taxonomy" id="7936"/>
    <lineage>
        <taxon>Eukaryota</taxon>
        <taxon>Metazoa</taxon>
        <taxon>Chordata</taxon>
        <taxon>Craniata</taxon>
        <taxon>Vertebrata</taxon>
        <taxon>Euteleostomi</taxon>
        <taxon>Actinopterygii</taxon>
        <taxon>Neopterygii</taxon>
        <taxon>Teleostei</taxon>
        <taxon>Anguilliformes</taxon>
        <taxon>Anguillidae</taxon>
        <taxon>Anguilla</taxon>
    </lineage>
</organism>
<protein>
    <submittedName>
        <fullName evidence="1">Uncharacterized protein</fullName>
    </submittedName>
</protein>
<accession>A0A0E9S4W5</accession>
<dbReference type="EMBL" id="GBXM01072276">
    <property type="protein sequence ID" value="JAH36301.1"/>
    <property type="molecule type" value="Transcribed_RNA"/>
</dbReference>
<name>A0A0E9S4W5_ANGAN</name>
<reference evidence="1" key="1">
    <citation type="submission" date="2014-11" db="EMBL/GenBank/DDBJ databases">
        <authorList>
            <person name="Amaro Gonzalez C."/>
        </authorList>
    </citation>
    <scope>NUCLEOTIDE SEQUENCE</scope>
</reference>
<evidence type="ECO:0000313" key="1">
    <source>
        <dbReference type="EMBL" id="JAH36301.1"/>
    </source>
</evidence>